<evidence type="ECO:0000256" key="13">
    <source>
        <dbReference type="SAM" id="MobiDB-lite"/>
    </source>
</evidence>
<dbReference type="SMART" id="SM00320">
    <property type="entry name" value="WD40"/>
    <property type="match status" value="4"/>
</dbReference>
<evidence type="ECO:0000313" key="18">
    <source>
        <dbReference type="Proteomes" id="UP000320475"/>
    </source>
</evidence>
<feature type="region of interest" description="Disordered" evidence="13">
    <location>
        <begin position="1"/>
        <end position="74"/>
    </location>
</feature>
<feature type="repeat" description="WD" evidence="12">
    <location>
        <begin position="332"/>
        <end position="364"/>
    </location>
</feature>
<keyword evidence="17" id="KW-1185">Reference proteome</keyword>
<dbReference type="PANTHER" id="PTHR19860:SF16">
    <property type="entry name" value="DDB1- AND CUL4-ASSOCIATED FACTOR 12"/>
    <property type="match status" value="1"/>
</dbReference>
<evidence type="ECO:0000313" key="16">
    <source>
        <dbReference type="EMBL" id="TPX42965.1"/>
    </source>
</evidence>
<feature type="domain" description="DDB1- and CUL4-associated factor 12 beta-propeller" evidence="14">
    <location>
        <begin position="582"/>
        <end position="639"/>
    </location>
</feature>
<evidence type="ECO:0000313" key="17">
    <source>
        <dbReference type="Proteomes" id="UP000317494"/>
    </source>
</evidence>
<evidence type="ECO:0000256" key="1">
    <source>
        <dbReference type="ARBA" id="ARBA00004123"/>
    </source>
</evidence>
<dbReference type="PROSITE" id="PS50294">
    <property type="entry name" value="WD_REPEATS_REGION"/>
    <property type="match status" value="1"/>
</dbReference>
<dbReference type="InterPro" id="IPR019775">
    <property type="entry name" value="WD40_repeat_CS"/>
</dbReference>
<evidence type="ECO:0000256" key="5">
    <source>
        <dbReference type="ARBA" id="ARBA00022574"/>
    </source>
</evidence>
<comment type="subcellular location">
    <subcellularLocation>
        <location evidence="2">Cytoplasm</location>
        <location evidence="2">Cytoskeleton</location>
        <location evidence="2">Microtubule organizing center</location>
        <location evidence="2">Centrosome</location>
    </subcellularLocation>
    <subcellularLocation>
        <location evidence="1">Nucleus</location>
    </subcellularLocation>
</comment>
<dbReference type="OrthoDB" id="10251741at2759"/>
<dbReference type="Proteomes" id="UP000317494">
    <property type="component" value="Unassembled WGS sequence"/>
</dbReference>
<feature type="domain" description="DDB1- and CUL4-associated factor 12 beta-propeller" evidence="14">
    <location>
        <begin position="202"/>
        <end position="265"/>
    </location>
</feature>
<dbReference type="InterPro" id="IPR056151">
    <property type="entry name" value="Beta-prop_DCAF12"/>
</dbReference>
<dbReference type="Proteomes" id="UP000320475">
    <property type="component" value="Unassembled WGS sequence"/>
</dbReference>
<feature type="region of interest" description="Disordered" evidence="13">
    <location>
        <begin position="93"/>
        <end position="112"/>
    </location>
</feature>
<reference evidence="17 18" key="1">
    <citation type="journal article" date="2019" name="Sci. Rep.">
        <title>Comparative genomics of chytrid fungi reveal insights into the obligate biotrophic and pathogenic lifestyle of Synchytrium endobioticum.</title>
        <authorList>
            <person name="van de Vossenberg B.T.L.H."/>
            <person name="Warris S."/>
            <person name="Nguyen H.D.T."/>
            <person name="van Gent-Pelzer M.P.E."/>
            <person name="Joly D.L."/>
            <person name="van de Geest H.C."/>
            <person name="Bonants P.J.M."/>
            <person name="Smith D.S."/>
            <person name="Levesque C.A."/>
            <person name="van der Lee T.A.J."/>
        </authorList>
    </citation>
    <scope>NUCLEOTIDE SEQUENCE [LARGE SCALE GENOMIC DNA]</scope>
    <source>
        <strain evidence="15 18">LEV6574</strain>
        <strain evidence="16 17">MB42</strain>
    </source>
</reference>
<dbReference type="GO" id="GO:0005634">
    <property type="term" value="C:nucleus"/>
    <property type="evidence" value="ECO:0007669"/>
    <property type="project" value="UniProtKB-SubCell"/>
</dbReference>
<dbReference type="VEuPathDB" id="FungiDB:SeMB42_g04923"/>
<evidence type="ECO:0000256" key="11">
    <source>
        <dbReference type="ARBA" id="ARBA00038623"/>
    </source>
</evidence>
<comment type="subunit">
    <text evidence="11">Component of the DCX(DCAF12) E3 ubiquitin ligase complex, at least composed of CUL4 (CUL4A or CUL4B), DDB1, DCAF12 and RBX1.</text>
</comment>
<organism evidence="16 17">
    <name type="scientific">Synchytrium endobioticum</name>
    <dbReference type="NCBI Taxonomy" id="286115"/>
    <lineage>
        <taxon>Eukaryota</taxon>
        <taxon>Fungi</taxon>
        <taxon>Fungi incertae sedis</taxon>
        <taxon>Chytridiomycota</taxon>
        <taxon>Chytridiomycota incertae sedis</taxon>
        <taxon>Chytridiomycetes</taxon>
        <taxon>Synchytriales</taxon>
        <taxon>Synchytriaceae</taxon>
        <taxon>Synchytrium</taxon>
    </lineage>
</organism>
<evidence type="ECO:0000259" key="14">
    <source>
        <dbReference type="Pfam" id="PF23760"/>
    </source>
</evidence>
<evidence type="ECO:0000256" key="9">
    <source>
        <dbReference type="ARBA" id="ARBA00037373"/>
    </source>
</evidence>
<keyword evidence="4" id="KW-0963">Cytoplasm</keyword>
<dbReference type="InterPro" id="IPR001680">
    <property type="entry name" value="WD40_rpt"/>
</dbReference>
<comment type="similarity">
    <text evidence="10">Belongs to the WD repeat DCAF12 family.</text>
</comment>
<proteinExistence type="inferred from homology"/>
<feature type="region of interest" description="Disordered" evidence="13">
    <location>
        <begin position="161"/>
        <end position="187"/>
    </location>
</feature>
<evidence type="ECO:0000256" key="3">
    <source>
        <dbReference type="ARBA" id="ARBA00004906"/>
    </source>
</evidence>
<dbReference type="Pfam" id="PF23760">
    <property type="entry name" value="Beta-prop_DCAF12"/>
    <property type="match status" value="3"/>
</dbReference>
<name>A0A507CV19_9FUNG</name>
<protein>
    <recommendedName>
        <fullName evidence="14">DDB1- and CUL4-associated factor 12 beta-propeller domain-containing protein</fullName>
    </recommendedName>
</protein>
<keyword evidence="7" id="KW-0833">Ubl conjugation pathway</keyword>
<evidence type="ECO:0000256" key="2">
    <source>
        <dbReference type="ARBA" id="ARBA00004300"/>
    </source>
</evidence>
<feature type="domain" description="DDB1- and CUL4-associated factor 12 beta-propeller" evidence="14">
    <location>
        <begin position="286"/>
        <end position="535"/>
    </location>
</feature>
<keyword evidence="5 12" id="KW-0853">WD repeat</keyword>
<dbReference type="InterPro" id="IPR036322">
    <property type="entry name" value="WD40_repeat_dom_sf"/>
</dbReference>
<feature type="repeat" description="WD" evidence="12">
    <location>
        <begin position="398"/>
        <end position="439"/>
    </location>
</feature>
<dbReference type="EMBL" id="QEAM01000505">
    <property type="protein sequence ID" value="TPX39276.1"/>
    <property type="molecule type" value="Genomic_DNA"/>
</dbReference>
<gene>
    <name evidence="15" type="ORF">SeLEV6574_g07336</name>
    <name evidence="16" type="ORF">SeMB42_g04923</name>
</gene>
<dbReference type="SUPFAM" id="SSF50978">
    <property type="entry name" value="WD40 repeat-like"/>
    <property type="match status" value="1"/>
</dbReference>
<feature type="compositionally biased region" description="Low complexity" evidence="13">
    <location>
        <begin position="1"/>
        <end position="12"/>
    </location>
</feature>
<dbReference type="PANTHER" id="PTHR19860">
    <property type="entry name" value="DDB1- AND CUL4-ASSOCIATED FACTOR 12-RELATED"/>
    <property type="match status" value="1"/>
</dbReference>
<dbReference type="Gene3D" id="2.130.10.10">
    <property type="entry name" value="YVTN repeat-like/Quinoprotein amine dehydrogenase"/>
    <property type="match status" value="2"/>
</dbReference>
<dbReference type="InterPro" id="IPR015943">
    <property type="entry name" value="WD40/YVTN_repeat-like_dom_sf"/>
</dbReference>
<evidence type="ECO:0000256" key="7">
    <source>
        <dbReference type="ARBA" id="ARBA00022786"/>
    </source>
</evidence>
<comment type="pathway">
    <text evidence="3">Protein modification; protein ubiquitination.</text>
</comment>
<dbReference type="InterPro" id="IPR051191">
    <property type="entry name" value="DCAF12"/>
</dbReference>
<dbReference type="GO" id="GO:0080008">
    <property type="term" value="C:Cul4-RING E3 ubiquitin ligase complex"/>
    <property type="evidence" value="ECO:0007669"/>
    <property type="project" value="TreeGrafter"/>
</dbReference>
<dbReference type="PROSITE" id="PS50082">
    <property type="entry name" value="WD_REPEATS_2"/>
    <property type="match status" value="2"/>
</dbReference>
<comment type="function">
    <text evidence="9">Substrate-recognition component of a DCX (DDB1-CUL4-X-box) E3 ubiquitin-protein ligase complex of the DesCEND (destruction via C-end degrons) pathway, which recognizes a C-degron located at the extreme C terminus of target proteins, leading to their ubiquitination and degradation. The C-degron recognized by the DesCEND pathway is usually a motif of less than ten residues and can be present in full-length proteins, truncated proteins or proteolytically cleaved forms. The DCX(DCAF12) complex specifically recognizes proteins with a diglutamate (Glu-Glu) at the C-terminus leading to their ubiquitination and degradation. Also directly recognizes the C-terminal glutamate-leucine (Glu-Leu) degron as an alternative degron in proteins leading to their ubiquitination and degradation.</text>
</comment>
<evidence type="ECO:0000256" key="6">
    <source>
        <dbReference type="ARBA" id="ARBA00022737"/>
    </source>
</evidence>
<sequence length="639" mass="68854">MVAANRGAPARGSPRRRIPSNGFIAPAAEGTSSSYNASSGSSSPNTSLASPPPHPHPYTRRPRDISNSASHQISGVSVNSTVNHTVGQFLNGGNIIDGDSDNQSHHQTPSPSSLVAGLFKKIPSFLYEEFSTPSTHVTDQYSDQLNNANGGYEPTISLHLRSRETGSAKRQRRSPPSCNRSSWREPPADLADSISSIVARKIPSLLREREIDMSGLDKIFASAWLSDKEVVVGTKCDRLFVLDTDIMKKIQIPTFQELSTGSGRLSSPSAASFMGVNPVGATDRTHPQQAPPVNCCGIHAIAVNPSKTLLAVGSTAAIHIYHLPSFQPLCSLLGHTDMVFSVAWISEHVLISGSRDMTVKSWTLPSECTNIPPPVVTFAPNGQTILPSFPVINPTASRKEHRGKVRDLRHNPYAGQSATLSTDGFVKIWDASTLRAVSSIPLYHTQETVCMTVDTKRNLYAVGSQSHVSLLDPRSSSIVHVLESCDDTWGVRSICMERDVVTIGGGLGRISFYDARMHKYLDVESTPSARSIFMRSRSNSVSGRQPLATSVNAQIAVTTTQQSAILGDGTAPNGNSKMVSFLQTGGGYLSRDTIWQNHFQGIEIRNAVYTLAYDTSGSRLFAAGGPLQLNLSGCYAGIW</sequence>
<keyword evidence="8" id="KW-0539">Nucleus</keyword>
<comment type="caution">
    <text evidence="16">The sequence shown here is derived from an EMBL/GenBank/DDBJ whole genome shotgun (WGS) entry which is preliminary data.</text>
</comment>
<accession>A0A507CV19</accession>
<evidence type="ECO:0000256" key="8">
    <source>
        <dbReference type="ARBA" id="ARBA00023242"/>
    </source>
</evidence>
<evidence type="ECO:0000256" key="4">
    <source>
        <dbReference type="ARBA" id="ARBA00022490"/>
    </source>
</evidence>
<dbReference type="EMBL" id="QEAN01000214">
    <property type="protein sequence ID" value="TPX42965.1"/>
    <property type="molecule type" value="Genomic_DNA"/>
</dbReference>
<evidence type="ECO:0000256" key="12">
    <source>
        <dbReference type="PROSITE-ProRule" id="PRU00221"/>
    </source>
</evidence>
<evidence type="ECO:0000256" key="10">
    <source>
        <dbReference type="ARBA" id="ARBA00038022"/>
    </source>
</evidence>
<dbReference type="STRING" id="286115.A0A507CV19"/>
<dbReference type="AlphaFoldDB" id="A0A507CV19"/>
<feature type="compositionally biased region" description="Low complexity" evidence="13">
    <location>
        <begin position="30"/>
        <end position="49"/>
    </location>
</feature>
<keyword evidence="6" id="KW-0677">Repeat</keyword>
<feature type="compositionally biased region" description="Polar residues" evidence="13">
    <location>
        <begin position="65"/>
        <end position="74"/>
    </location>
</feature>
<dbReference type="PROSITE" id="PS00678">
    <property type="entry name" value="WD_REPEATS_1"/>
    <property type="match status" value="1"/>
</dbReference>
<evidence type="ECO:0000313" key="15">
    <source>
        <dbReference type="EMBL" id="TPX39276.1"/>
    </source>
</evidence>